<feature type="signal peptide" evidence="2">
    <location>
        <begin position="1"/>
        <end position="44"/>
    </location>
</feature>
<comment type="caution">
    <text evidence="3">The sequence shown here is derived from an EMBL/GenBank/DDBJ whole genome shotgun (WGS) entry which is preliminary data.</text>
</comment>
<evidence type="ECO:0000313" key="3">
    <source>
        <dbReference type="EMBL" id="OHT47182.1"/>
    </source>
</evidence>
<evidence type="ECO:0000256" key="1">
    <source>
        <dbReference type="SAM" id="Phobius"/>
    </source>
</evidence>
<accession>A0A1S1J933</accession>
<organism evidence="3 5">
    <name type="scientific">Flavobacterium tructae</name>
    <dbReference type="NCBI Taxonomy" id="1114873"/>
    <lineage>
        <taxon>Bacteria</taxon>
        <taxon>Pseudomonadati</taxon>
        <taxon>Bacteroidota</taxon>
        <taxon>Flavobacteriia</taxon>
        <taxon>Flavobacteriales</taxon>
        <taxon>Flavobacteriaceae</taxon>
        <taxon>Flavobacterium</taxon>
    </lineage>
</organism>
<proteinExistence type="predicted"/>
<feature type="chain" id="PRO_5010331070" evidence="2">
    <location>
        <begin position="45"/>
        <end position="100"/>
    </location>
</feature>
<keyword evidence="1" id="KW-1133">Transmembrane helix</keyword>
<dbReference type="Proteomes" id="UP000180252">
    <property type="component" value="Unassembled WGS sequence"/>
</dbReference>
<dbReference type="RefSeq" id="WP_070905611.1">
    <property type="nucleotide sequence ID" value="NZ_MIKE01000003.1"/>
</dbReference>
<keyword evidence="2" id="KW-0732">Signal</keyword>
<dbReference type="OrthoDB" id="678747at2"/>
<feature type="transmembrane region" description="Helical" evidence="1">
    <location>
        <begin position="68"/>
        <end position="88"/>
    </location>
</feature>
<dbReference type="AlphaFoldDB" id="A0A1S1J933"/>
<reference evidence="3" key="1">
    <citation type="submission" date="2016-09" db="EMBL/GenBank/DDBJ databases">
        <authorList>
            <person name="Capua I."/>
            <person name="De Benedictis P."/>
            <person name="Joannis T."/>
            <person name="Lombin L.H."/>
            <person name="Cattoli G."/>
        </authorList>
    </citation>
    <scope>NUCLEOTIDE SEQUENCE [LARGE SCALE GENOMIC DNA]</scope>
    <source>
        <strain evidence="3">MSU</strain>
    </source>
</reference>
<evidence type="ECO:0000313" key="4">
    <source>
        <dbReference type="EMBL" id="OXB19948.1"/>
    </source>
</evidence>
<dbReference type="Proteomes" id="UP000198319">
    <property type="component" value="Unassembled WGS sequence"/>
</dbReference>
<evidence type="ECO:0000313" key="6">
    <source>
        <dbReference type="Proteomes" id="UP000198319"/>
    </source>
</evidence>
<dbReference type="EMBL" id="MIKE01000003">
    <property type="protein sequence ID" value="OHT47182.1"/>
    <property type="molecule type" value="Genomic_DNA"/>
</dbReference>
<evidence type="ECO:0000313" key="5">
    <source>
        <dbReference type="Proteomes" id="UP000180252"/>
    </source>
</evidence>
<keyword evidence="6" id="KW-1185">Reference proteome</keyword>
<name>A0A1S1J933_9FLAO</name>
<sequence>MLKMENRLKNKENRKVNRSRFVNFLSTKCFYILASILFSLNANAQCAMCRAALGGDSNVKKAEAVNNGIVYLMVIPYLLVAVIGVLIYRMYQSKKKKTDN</sequence>
<dbReference type="EMBL" id="MUHG01000017">
    <property type="protein sequence ID" value="OXB19948.1"/>
    <property type="molecule type" value="Genomic_DNA"/>
</dbReference>
<evidence type="ECO:0000256" key="2">
    <source>
        <dbReference type="SAM" id="SignalP"/>
    </source>
</evidence>
<reference evidence="5" key="2">
    <citation type="submission" date="2016-09" db="EMBL/GenBank/DDBJ databases">
        <authorList>
            <person name="Chen S."/>
            <person name="Walker E."/>
        </authorList>
    </citation>
    <scope>NUCLEOTIDE SEQUENCE [LARGE SCALE GENOMIC DNA]</scope>
    <source>
        <strain evidence="5">MSU</strain>
    </source>
</reference>
<reference evidence="4 6" key="3">
    <citation type="submission" date="2016-11" db="EMBL/GenBank/DDBJ databases">
        <title>Whole genomes of Flavobacteriaceae.</title>
        <authorList>
            <person name="Stine C."/>
            <person name="Li C."/>
            <person name="Tadesse D."/>
        </authorList>
    </citation>
    <scope>NUCLEOTIDE SEQUENCE [LARGE SCALE GENOMIC DNA]</scope>
    <source>
        <strain evidence="4 6">ATCC BAA-2541</strain>
    </source>
</reference>
<protein>
    <submittedName>
        <fullName evidence="3">Uncharacterized protein</fullName>
    </submittedName>
</protein>
<dbReference type="STRING" id="1278819.BHE19_20925"/>
<keyword evidence="1" id="KW-0472">Membrane</keyword>
<keyword evidence="1" id="KW-0812">Transmembrane</keyword>
<gene>
    <name evidence="4" type="ORF">B0A71_11000</name>
    <name evidence="3" type="ORF">BHE19_20925</name>
</gene>